<keyword evidence="1" id="KW-0812">Transmembrane</keyword>
<protein>
    <submittedName>
        <fullName evidence="2">Uncharacterized protein</fullName>
    </submittedName>
</protein>
<accession>A0ABQ7EQ61</accession>
<evidence type="ECO:0000313" key="3">
    <source>
        <dbReference type="Proteomes" id="UP000266723"/>
    </source>
</evidence>
<organism evidence="2 3">
    <name type="scientific">Brassica cretica</name>
    <name type="common">Mustard</name>
    <dbReference type="NCBI Taxonomy" id="69181"/>
    <lineage>
        <taxon>Eukaryota</taxon>
        <taxon>Viridiplantae</taxon>
        <taxon>Streptophyta</taxon>
        <taxon>Embryophyta</taxon>
        <taxon>Tracheophyta</taxon>
        <taxon>Spermatophyta</taxon>
        <taxon>Magnoliopsida</taxon>
        <taxon>eudicotyledons</taxon>
        <taxon>Gunneridae</taxon>
        <taxon>Pentapetalae</taxon>
        <taxon>rosids</taxon>
        <taxon>malvids</taxon>
        <taxon>Brassicales</taxon>
        <taxon>Brassicaceae</taxon>
        <taxon>Brassiceae</taxon>
        <taxon>Brassica</taxon>
    </lineage>
</organism>
<keyword evidence="1" id="KW-0472">Membrane</keyword>
<sequence length="151" mass="16651">MTTSEGGLWYEDQLFDRSTISLGHAGFGDVAGTPECSPPHVSYRRWKLCASSIFFPSLDSLVLYLVLVSGLVVVVLSDTHVCLWEAVVFLTPSSPAFVSGSGEPLHCLRRLSTGVLPVPFDQRSNDRCACRNLDDWVQLKTIRRSFTVGET</sequence>
<keyword evidence="3" id="KW-1185">Reference proteome</keyword>
<proteinExistence type="predicted"/>
<gene>
    <name evidence="2" type="ORF">DY000_02051599</name>
</gene>
<keyword evidence="1" id="KW-1133">Transmembrane helix</keyword>
<comment type="caution">
    <text evidence="2">The sequence shown here is derived from an EMBL/GenBank/DDBJ whole genome shotgun (WGS) entry which is preliminary data.</text>
</comment>
<dbReference type="EMBL" id="QGKV02000297">
    <property type="protein sequence ID" value="KAF3605245.1"/>
    <property type="molecule type" value="Genomic_DNA"/>
</dbReference>
<name>A0ABQ7EQ61_BRACR</name>
<dbReference type="Proteomes" id="UP000266723">
    <property type="component" value="Unassembled WGS sequence"/>
</dbReference>
<evidence type="ECO:0000256" key="1">
    <source>
        <dbReference type="SAM" id="Phobius"/>
    </source>
</evidence>
<feature type="transmembrane region" description="Helical" evidence="1">
    <location>
        <begin position="53"/>
        <end position="76"/>
    </location>
</feature>
<reference evidence="2 3" key="1">
    <citation type="journal article" date="2020" name="BMC Genomics">
        <title>Intraspecific diversification of the crop wild relative Brassica cretica Lam. using demographic model selection.</title>
        <authorList>
            <person name="Kioukis A."/>
            <person name="Michalopoulou V.A."/>
            <person name="Briers L."/>
            <person name="Pirintsos S."/>
            <person name="Studholme D.J."/>
            <person name="Pavlidis P."/>
            <person name="Sarris P.F."/>
        </authorList>
    </citation>
    <scope>NUCLEOTIDE SEQUENCE [LARGE SCALE GENOMIC DNA]</scope>
    <source>
        <strain evidence="3">cv. PFS-1207/04</strain>
    </source>
</reference>
<evidence type="ECO:0000313" key="2">
    <source>
        <dbReference type="EMBL" id="KAF3605245.1"/>
    </source>
</evidence>